<dbReference type="Gene3D" id="1.10.3810.10">
    <property type="entry name" value="Biosynthetic peptidoglycan transglycosylase-like"/>
    <property type="match status" value="1"/>
</dbReference>
<evidence type="ECO:0000256" key="4">
    <source>
        <dbReference type="ARBA" id="ARBA00022670"/>
    </source>
</evidence>
<evidence type="ECO:0000256" key="12">
    <source>
        <dbReference type="ARBA" id="ARBA00023316"/>
    </source>
</evidence>
<keyword evidence="5" id="KW-0328">Glycosyltransferase</keyword>
<evidence type="ECO:0000313" key="19">
    <source>
        <dbReference type="EMBL" id="MDQ0415959.1"/>
    </source>
</evidence>
<dbReference type="InterPro" id="IPR036950">
    <property type="entry name" value="PBP_transglycosylase"/>
</dbReference>
<dbReference type="InterPro" id="IPR050396">
    <property type="entry name" value="Glycosyltr_51/Transpeptidase"/>
</dbReference>
<evidence type="ECO:0000256" key="5">
    <source>
        <dbReference type="ARBA" id="ARBA00022676"/>
    </source>
</evidence>
<dbReference type="PANTHER" id="PTHR32282:SF11">
    <property type="entry name" value="PENICILLIN-BINDING PROTEIN 1B"/>
    <property type="match status" value="1"/>
</dbReference>
<keyword evidence="10 16" id="KW-0472">Membrane</keyword>
<dbReference type="InterPro" id="IPR023346">
    <property type="entry name" value="Lysozyme-like_dom_sf"/>
</dbReference>
<evidence type="ECO:0000256" key="9">
    <source>
        <dbReference type="ARBA" id="ARBA00022984"/>
    </source>
</evidence>
<gene>
    <name evidence="19" type="ORF">J2Z48_000117</name>
</gene>
<feature type="transmembrane region" description="Helical" evidence="16">
    <location>
        <begin position="54"/>
        <end position="76"/>
    </location>
</feature>
<feature type="region of interest" description="Disordered" evidence="15">
    <location>
        <begin position="777"/>
        <end position="851"/>
    </location>
</feature>
<evidence type="ECO:0000259" key="17">
    <source>
        <dbReference type="Pfam" id="PF00905"/>
    </source>
</evidence>
<evidence type="ECO:0000256" key="10">
    <source>
        <dbReference type="ARBA" id="ARBA00023136"/>
    </source>
</evidence>
<keyword evidence="6" id="KW-0808">Transferase</keyword>
<reference evidence="19 20" key="1">
    <citation type="submission" date="2023-07" db="EMBL/GenBank/DDBJ databases">
        <title>Genomic Encyclopedia of Type Strains, Phase IV (KMG-IV): sequencing the most valuable type-strain genomes for metagenomic binning, comparative biology and taxonomic classification.</title>
        <authorList>
            <person name="Goeker M."/>
        </authorList>
    </citation>
    <scope>NUCLEOTIDE SEQUENCE [LARGE SCALE GENOMIC DNA]</scope>
    <source>
        <strain evidence="19 20">DSM 46876</strain>
    </source>
</reference>
<dbReference type="SUPFAM" id="SSF53955">
    <property type="entry name" value="Lysozyme-like"/>
    <property type="match status" value="1"/>
</dbReference>
<dbReference type="GO" id="GO:0009002">
    <property type="term" value="F:serine-type D-Ala-D-Ala carboxypeptidase activity"/>
    <property type="evidence" value="ECO:0007669"/>
    <property type="project" value="UniProtKB-EC"/>
</dbReference>
<dbReference type="InterPro" id="IPR012338">
    <property type="entry name" value="Beta-lactam/transpept-like"/>
</dbReference>
<evidence type="ECO:0000256" key="13">
    <source>
        <dbReference type="ARBA" id="ARBA00034000"/>
    </source>
</evidence>
<evidence type="ECO:0000256" key="2">
    <source>
        <dbReference type="ARBA" id="ARBA00022475"/>
    </source>
</evidence>
<feature type="domain" description="Glycosyl transferase family 51" evidence="18">
    <location>
        <begin position="103"/>
        <end position="283"/>
    </location>
</feature>
<keyword evidence="3 19" id="KW-0121">Carboxypeptidase</keyword>
<dbReference type="GO" id="GO:0005886">
    <property type="term" value="C:plasma membrane"/>
    <property type="evidence" value="ECO:0007669"/>
    <property type="project" value="UniProtKB-SubCell"/>
</dbReference>
<dbReference type="Pfam" id="PF00912">
    <property type="entry name" value="Transgly"/>
    <property type="match status" value="1"/>
</dbReference>
<evidence type="ECO:0000256" key="3">
    <source>
        <dbReference type="ARBA" id="ARBA00022645"/>
    </source>
</evidence>
<name>A0AAJ1TCN4_9BACL</name>
<dbReference type="InterPro" id="IPR001264">
    <property type="entry name" value="Glyco_trans_51"/>
</dbReference>
<comment type="subcellular location">
    <subcellularLocation>
        <location evidence="1">Cell membrane</location>
    </subcellularLocation>
</comment>
<dbReference type="Gene3D" id="3.40.710.10">
    <property type="entry name" value="DD-peptidase/beta-lactamase superfamily"/>
    <property type="match status" value="1"/>
</dbReference>
<dbReference type="PANTHER" id="PTHR32282">
    <property type="entry name" value="BINDING PROTEIN TRANSPEPTIDASE, PUTATIVE-RELATED"/>
    <property type="match status" value="1"/>
</dbReference>
<keyword evidence="9" id="KW-0573">Peptidoglycan synthesis</keyword>
<keyword evidence="7" id="KW-0378">Hydrolase</keyword>
<dbReference type="GO" id="GO:0009252">
    <property type="term" value="P:peptidoglycan biosynthetic process"/>
    <property type="evidence" value="ECO:0007669"/>
    <property type="project" value="UniProtKB-KW"/>
</dbReference>
<comment type="catalytic activity">
    <reaction evidence="13">
        <text>Preferential cleavage: (Ac)2-L-Lys-D-Ala-|-D-Ala. Also transpeptidation of peptidyl-alanyl moieties that are N-acyl substituents of D-alanine.</text>
        <dbReference type="EC" id="3.4.16.4"/>
    </reaction>
</comment>
<feature type="domain" description="Penicillin-binding protein transpeptidase" evidence="17">
    <location>
        <begin position="512"/>
        <end position="642"/>
    </location>
</feature>
<feature type="compositionally biased region" description="Basic residues" evidence="15">
    <location>
        <begin position="27"/>
        <end position="38"/>
    </location>
</feature>
<dbReference type="GO" id="GO:0008955">
    <property type="term" value="F:peptidoglycan glycosyltransferase activity"/>
    <property type="evidence" value="ECO:0007669"/>
    <property type="project" value="UniProtKB-EC"/>
</dbReference>
<evidence type="ECO:0000256" key="15">
    <source>
        <dbReference type="SAM" id="MobiDB-lite"/>
    </source>
</evidence>
<dbReference type="GO" id="GO:0071555">
    <property type="term" value="P:cell wall organization"/>
    <property type="evidence" value="ECO:0007669"/>
    <property type="project" value="UniProtKB-KW"/>
</dbReference>
<dbReference type="Pfam" id="PF00905">
    <property type="entry name" value="Transpeptidase"/>
    <property type="match status" value="1"/>
</dbReference>
<protein>
    <submittedName>
        <fullName evidence="19">Membrane peptidoglycan carboxypeptidase</fullName>
    </submittedName>
</protein>
<dbReference type="GO" id="GO:0008658">
    <property type="term" value="F:penicillin binding"/>
    <property type="evidence" value="ECO:0007669"/>
    <property type="project" value="InterPro"/>
</dbReference>
<sequence length="851" mass="94804">MKKPKILATIKQVQTRKLATHASLPSRSKHLSRSKRKEKHSDGSRSKQKWKKYVNWKILLALICLPILSGSIYLSYLISKVPENANAELQKPDSPSTLADRNGNTITKIGTQKIEPVKLDDLMKVNPKLPATLIKVEDQRFWKHDGVDFWGLTRAVFDNLKGRSGGGGTIPMQVARNMVLDTKQKTLQRKVNEIVSAQKLIDTHKHEGVLEAYLNYIDFGPTIQGVQAASKFYFGKDLIKTPLTDEEVALLVAIPNNPTRLNPKGNEEQKTNAKERRDWILQKKMTNSEDTPAVISMKEAEIATEKPLQIAKDEQNTFLNEFKIKSHGAYIDLVRTELKERYGITKEDLRTNAYEIKIAIDPEIDKTIENEIKNTHFEGDSKTGTSSDLNSSFMVMDRNTGHILALSSGKDYIPGGLNWGVTKQQPGSSIMPLAVYSPYLEFHKDTNEYTPVGTTPLAEVVANSSGYVATRLFENEITVNRGVKFLQDTFQLSLEKKDLESPSAIVTGDLFKGYSPVQMAQAYSVFPNNGKLMKVYTILEVKDNKQNKIEPLPNQEIEPNQSNAHQVLSTKTSYYMTRMLKGVVENPKGPDKGAKIPGFEVAGKTGTTPNKRSGWFVGFTPDYVASAVVFNEPKDGKQGDTKVTGDSVAEMWGKIMAKVVKNSDKHRFEKPADVPEPIAPMKLQNFDISISSEGTSREIKINIIGGSRDSNVTYRVERVDSKGKYLLVTEGAADSLKDTFAPVDPNSSNQKFTYKIIAKSKDTSVIPVVVEKELTLQKLKAPSPEREKKQPDSPPDQNTSKSDNKKTDSEDEDENQEKPNPGNGHQEGSEEMEPTGPKKPINPTHSTNPTN</sequence>
<comment type="caution">
    <text evidence="19">The sequence shown here is derived from an EMBL/GenBank/DDBJ whole genome shotgun (WGS) entry which is preliminary data.</text>
</comment>
<dbReference type="InterPro" id="IPR001460">
    <property type="entry name" value="PCN-bd_Tpept"/>
</dbReference>
<dbReference type="Proteomes" id="UP001238450">
    <property type="component" value="Unassembled WGS sequence"/>
</dbReference>
<keyword evidence="8" id="KW-0133">Cell shape</keyword>
<keyword evidence="20" id="KW-1185">Reference proteome</keyword>
<evidence type="ECO:0000256" key="8">
    <source>
        <dbReference type="ARBA" id="ARBA00022960"/>
    </source>
</evidence>
<dbReference type="SUPFAM" id="SSF56601">
    <property type="entry name" value="beta-lactamase/transpeptidase-like"/>
    <property type="match status" value="1"/>
</dbReference>
<dbReference type="GO" id="GO:0006508">
    <property type="term" value="P:proteolysis"/>
    <property type="evidence" value="ECO:0007669"/>
    <property type="project" value="UniProtKB-KW"/>
</dbReference>
<keyword evidence="16" id="KW-0812">Transmembrane</keyword>
<evidence type="ECO:0000256" key="14">
    <source>
        <dbReference type="ARBA" id="ARBA00049902"/>
    </source>
</evidence>
<accession>A0AAJ1TCN4</accession>
<evidence type="ECO:0000256" key="16">
    <source>
        <dbReference type="SAM" id="Phobius"/>
    </source>
</evidence>
<keyword evidence="2" id="KW-1003">Cell membrane</keyword>
<dbReference type="GO" id="GO:0008360">
    <property type="term" value="P:regulation of cell shape"/>
    <property type="evidence" value="ECO:0007669"/>
    <property type="project" value="UniProtKB-KW"/>
</dbReference>
<dbReference type="GO" id="GO:0030288">
    <property type="term" value="C:outer membrane-bounded periplasmic space"/>
    <property type="evidence" value="ECO:0007669"/>
    <property type="project" value="TreeGrafter"/>
</dbReference>
<evidence type="ECO:0000256" key="6">
    <source>
        <dbReference type="ARBA" id="ARBA00022679"/>
    </source>
</evidence>
<evidence type="ECO:0000256" key="7">
    <source>
        <dbReference type="ARBA" id="ARBA00022801"/>
    </source>
</evidence>
<comment type="catalytic activity">
    <reaction evidence="14">
        <text>[GlcNAc-(1-&gt;4)-Mur2Ac(oyl-L-Ala-gamma-D-Glu-L-Lys-D-Ala-D-Ala)](n)-di-trans,octa-cis-undecaprenyl diphosphate + beta-D-GlcNAc-(1-&gt;4)-Mur2Ac(oyl-L-Ala-gamma-D-Glu-L-Lys-D-Ala-D-Ala)-di-trans,octa-cis-undecaprenyl diphosphate = [GlcNAc-(1-&gt;4)-Mur2Ac(oyl-L-Ala-gamma-D-Glu-L-Lys-D-Ala-D-Ala)](n+1)-di-trans,octa-cis-undecaprenyl diphosphate + di-trans,octa-cis-undecaprenyl diphosphate + H(+)</text>
        <dbReference type="Rhea" id="RHEA:23708"/>
        <dbReference type="Rhea" id="RHEA-COMP:9602"/>
        <dbReference type="Rhea" id="RHEA-COMP:9603"/>
        <dbReference type="ChEBI" id="CHEBI:15378"/>
        <dbReference type="ChEBI" id="CHEBI:58405"/>
        <dbReference type="ChEBI" id="CHEBI:60033"/>
        <dbReference type="ChEBI" id="CHEBI:78435"/>
        <dbReference type="EC" id="2.4.99.28"/>
    </reaction>
</comment>
<feature type="region of interest" description="Disordered" evidence="15">
    <location>
        <begin position="17"/>
        <end position="46"/>
    </location>
</feature>
<evidence type="ECO:0000256" key="11">
    <source>
        <dbReference type="ARBA" id="ARBA00023268"/>
    </source>
</evidence>
<keyword evidence="16" id="KW-1133">Transmembrane helix</keyword>
<dbReference type="EMBL" id="JAUSUV010000001">
    <property type="protein sequence ID" value="MDQ0415959.1"/>
    <property type="molecule type" value="Genomic_DNA"/>
</dbReference>
<proteinExistence type="predicted"/>
<keyword evidence="12" id="KW-0961">Cell wall biogenesis/degradation</keyword>
<keyword evidence="4" id="KW-0645">Protease</keyword>
<keyword evidence="11" id="KW-0511">Multifunctional enzyme</keyword>
<organism evidence="19 20">
    <name type="scientific">Croceifilum oryzae</name>
    <dbReference type="NCBI Taxonomy" id="1553429"/>
    <lineage>
        <taxon>Bacteria</taxon>
        <taxon>Bacillati</taxon>
        <taxon>Bacillota</taxon>
        <taxon>Bacilli</taxon>
        <taxon>Bacillales</taxon>
        <taxon>Thermoactinomycetaceae</taxon>
        <taxon>Croceifilum</taxon>
    </lineage>
</organism>
<dbReference type="RefSeq" id="WP_307249971.1">
    <property type="nucleotide sequence ID" value="NZ_JAUSUV010000001.1"/>
</dbReference>
<evidence type="ECO:0000259" key="18">
    <source>
        <dbReference type="Pfam" id="PF00912"/>
    </source>
</evidence>
<dbReference type="AlphaFoldDB" id="A0AAJ1TCN4"/>
<evidence type="ECO:0000256" key="1">
    <source>
        <dbReference type="ARBA" id="ARBA00004236"/>
    </source>
</evidence>
<evidence type="ECO:0000313" key="20">
    <source>
        <dbReference type="Proteomes" id="UP001238450"/>
    </source>
</evidence>